<dbReference type="GO" id="GO:0051301">
    <property type="term" value="P:cell division"/>
    <property type="evidence" value="ECO:0007669"/>
    <property type="project" value="UniProtKB-KW"/>
</dbReference>
<dbReference type="GO" id="GO:0006281">
    <property type="term" value="P:DNA repair"/>
    <property type="evidence" value="ECO:0007669"/>
    <property type="project" value="UniProtKB-KW"/>
</dbReference>
<dbReference type="GO" id="GO:0007064">
    <property type="term" value="P:mitotic sister chromatid cohesion"/>
    <property type="evidence" value="ECO:0007669"/>
    <property type="project" value="InterPro"/>
</dbReference>
<evidence type="ECO:0000256" key="6">
    <source>
        <dbReference type="ARBA" id="ARBA00023242"/>
    </source>
</evidence>
<feature type="compositionally biased region" description="Basic and acidic residues" evidence="8">
    <location>
        <begin position="820"/>
        <end position="831"/>
    </location>
</feature>
<dbReference type="SUPFAM" id="SSF63748">
    <property type="entry name" value="Tudor/PWWP/MBT"/>
    <property type="match status" value="1"/>
</dbReference>
<feature type="compositionally biased region" description="Basic and acidic residues" evidence="8">
    <location>
        <begin position="468"/>
        <end position="486"/>
    </location>
</feature>
<feature type="region of interest" description="Disordered" evidence="8">
    <location>
        <begin position="270"/>
        <end position="353"/>
    </location>
</feature>
<dbReference type="PANTHER" id="PTHR12663">
    <property type="entry name" value="ANDROGEN INDUCED INHIBITOR OF PROLIFERATION AS3 / PDS5-RELATED"/>
    <property type="match status" value="1"/>
</dbReference>
<evidence type="ECO:0000256" key="7">
    <source>
        <dbReference type="ARBA" id="ARBA00023306"/>
    </source>
</evidence>
<evidence type="ECO:0000313" key="9">
    <source>
        <dbReference type="EMBL" id="CAG1848023.1"/>
    </source>
</evidence>
<dbReference type="Pfam" id="PF20168">
    <property type="entry name" value="PDS5"/>
    <property type="match status" value="1"/>
</dbReference>
<feature type="compositionally biased region" description="Polar residues" evidence="8">
    <location>
        <begin position="312"/>
        <end position="321"/>
    </location>
</feature>
<comment type="subcellular location">
    <subcellularLocation>
        <location evidence="1">Nucleus</location>
    </subcellularLocation>
</comment>
<dbReference type="EMBL" id="HG996471">
    <property type="protein sequence ID" value="CAG1848023.1"/>
    <property type="molecule type" value="Genomic_DNA"/>
</dbReference>
<keyword evidence="5" id="KW-0234">DNA repair</keyword>
<keyword evidence="7" id="KW-0131">Cell cycle</keyword>
<feature type="compositionally biased region" description="Basic and acidic residues" evidence="8">
    <location>
        <begin position="505"/>
        <end position="528"/>
    </location>
</feature>
<feature type="compositionally biased region" description="Basic and acidic residues" evidence="8">
    <location>
        <begin position="391"/>
        <end position="412"/>
    </location>
</feature>
<evidence type="ECO:0000256" key="2">
    <source>
        <dbReference type="ARBA" id="ARBA00022618"/>
    </source>
</evidence>
<evidence type="ECO:0000256" key="4">
    <source>
        <dbReference type="ARBA" id="ARBA00022776"/>
    </source>
</evidence>
<gene>
    <name evidence="9" type="ORF">GSMUA_178180.1</name>
</gene>
<dbReference type="AlphaFoldDB" id="A0A8D7FBU1"/>
<keyword evidence="2" id="KW-0132">Cell division</keyword>
<proteinExistence type="predicted"/>
<evidence type="ECO:0000256" key="3">
    <source>
        <dbReference type="ARBA" id="ARBA00022763"/>
    </source>
</evidence>
<dbReference type="InterPro" id="IPR016024">
    <property type="entry name" value="ARM-type_fold"/>
</dbReference>
<feature type="region of interest" description="Disordered" evidence="8">
    <location>
        <begin position="566"/>
        <end position="587"/>
    </location>
</feature>
<keyword evidence="3" id="KW-0227">DNA damage</keyword>
<sequence>MTSKEKELEDRLREVGSRLAYPPSAVDELLPLLDQTESLLSRVDQSPTQSMSNALRPSMKALVDKGLLGHLDMDVKVAVASCFSEITRITAPEAPYDDDLMKEIFQSIVQAFENLDDMSSRSYSKRVSVLETVAKVRLCVVMLDLECDTLILEMFRHFLKVIRPYHSEKFFSSMETIMTLVLEESEDISSELILCLLDSVKTDNQNILPVVRRLGEKVISNCSGKLKPYLLEFSQSVGTPLNRYSKAVASICQEHLDGVELNDANASDEIMVDDSKQSERTVSDELVQGSEKMEQEVGCPEEVTSTEKSPKSVMSNGTAQMDNGELAAEPSSPKQKPEIFHPDDQSEKAATTNRDVSVNLVSMAVKPDAVSCLKAKEIRVKQTSSVVNLKDSLDHSLKDDSLGKESSGKHDLVSPCGTESGAVKDSLPAQRDIPEATRRKRGRPPKLSSTKHGNSAVAQQSASTLQQKRSEMGNKALRNKDSDLQKESNGISNQDILEPTIVARVPEEKSQSPTSRKDSTRQTDHGDSSLKLGTSKLKQHENFKAKNDIAGEPILKETSLLKSATEALNQGNSKESGKTKSGRKGEHGVKEMHMYRYFMISETPTQNKELDGSLVDSRIRVWWPIDKKFYDGVVDSYDLASKKHKVIYSDGDVEILLLKKERWEFVKDASNIDVDQAKDSTNPDVSSEEPKIKRAKSSSSSITKEINTETSTKSGTASGSHRKGRPRKAGISNLDDGPRSSSKSNEKPTSISKIYSFKSSNKLRGDVKSDGDISTADKSSSTTGSETEDNSLKSSRKSMVGPPISAVSKSKDNGVAGSKVRKDASKSKLNEDSPLTSQKLKGTITPKAGNESTMNTDSERRKMKLRESETSAKLLLNATPKAPDGESLAGKRRKRKGQT</sequence>
<evidence type="ECO:0000256" key="5">
    <source>
        <dbReference type="ARBA" id="ARBA00023204"/>
    </source>
</evidence>
<evidence type="ECO:0000256" key="8">
    <source>
        <dbReference type="SAM" id="MobiDB-lite"/>
    </source>
</evidence>
<organism evidence="9">
    <name type="scientific">Musa acuminata subsp. malaccensis</name>
    <name type="common">Wild banana</name>
    <name type="synonym">Musa malaccensis</name>
    <dbReference type="NCBI Taxonomy" id="214687"/>
    <lineage>
        <taxon>Eukaryota</taxon>
        <taxon>Viridiplantae</taxon>
        <taxon>Streptophyta</taxon>
        <taxon>Embryophyta</taxon>
        <taxon>Tracheophyta</taxon>
        <taxon>Spermatophyta</taxon>
        <taxon>Magnoliopsida</taxon>
        <taxon>Liliopsida</taxon>
        <taxon>Zingiberales</taxon>
        <taxon>Musaceae</taxon>
        <taxon>Musa</taxon>
    </lineage>
</organism>
<dbReference type="GO" id="GO:0035825">
    <property type="term" value="P:homologous recombination"/>
    <property type="evidence" value="ECO:0007669"/>
    <property type="project" value="UniProtKB-ARBA"/>
</dbReference>
<reference evidence="9" key="1">
    <citation type="submission" date="2021-03" db="EMBL/GenBank/DDBJ databases">
        <authorList>
            <consortium name="Genoscope - CEA"/>
            <person name="William W."/>
        </authorList>
    </citation>
    <scope>NUCLEOTIDE SEQUENCE</scope>
    <source>
        <strain evidence="9">Doubled-haploid Pahang</strain>
    </source>
</reference>
<name>A0A8D7FBU1_MUSAM</name>
<feature type="compositionally biased region" description="Low complexity" evidence="8">
    <location>
        <begin position="697"/>
        <end position="714"/>
    </location>
</feature>
<feature type="compositionally biased region" description="Polar residues" evidence="8">
    <location>
        <begin position="739"/>
        <end position="762"/>
    </location>
</feature>
<dbReference type="PANTHER" id="PTHR12663:SF3">
    <property type="entry name" value="SISTER CHROMATID COHESION PROTEIN PDS5 HOMOLOG C"/>
    <property type="match status" value="1"/>
</dbReference>
<feature type="region of interest" description="Disordered" evidence="8">
    <location>
        <begin position="675"/>
        <end position="899"/>
    </location>
</feature>
<accession>A0A8D7FBU1</accession>
<feature type="region of interest" description="Disordered" evidence="8">
    <location>
        <begin position="383"/>
        <end position="539"/>
    </location>
</feature>
<dbReference type="CDD" id="cd20404">
    <property type="entry name" value="Tudor_Agenet_AtEML-like"/>
    <property type="match status" value="1"/>
</dbReference>
<feature type="compositionally biased region" description="Polar residues" evidence="8">
    <location>
        <begin position="776"/>
        <end position="785"/>
    </location>
</feature>
<protein>
    <submittedName>
        <fullName evidence="9">(wild Malaysian banana) hypothetical protein</fullName>
    </submittedName>
</protein>
<feature type="compositionally biased region" description="Basic residues" evidence="8">
    <location>
        <begin position="890"/>
        <end position="899"/>
    </location>
</feature>
<feature type="compositionally biased region" description="Polar residues" evidence="8">
    <location>
        <begin position="447"/>
        <end position="467"/>
    </location>
</feature>
<keyword evidence="6" id="KW-0539">Nucleus</keyword>
<dbReference type="Gene3D" id="2.30.30.140">
    <property type="match status" value="1"/>
</dbReference>
<feature type="compositionally biased region" description="Basic and acidic residues" evidence="8">
    <location>
        <begin position="857"/>
        <end position="870"/>
    </location>
</feature>
<dbReference type="SUPFAM" id="SSF48371">
    <property type="entry name" value="ARM repeat"/>
    <property type="match status" value="1"/>
</dbReference>
<keyword evidence="4" id="KW-0498">Mitosis</keyword>
<feature type="compositionally biased region" description="Basic and acidic residues" evidence="8">
    <location>
        <begin position="335"/>
        <end position="347"/>
    </location>
</feature>
<feature type="compositionally biased region" description="Basic and acidic residues" evidence="8">
    <location>
        <begin position="273"/>
        <end position="283"/>
    </location>
</feature>
<dbReference type="GO" id="GO:0005634">
    <property type="term" value="C:nucleus"/>
    <property type="evidence" value="ECO:0007669"/>
    <property type="project" value="UniProtKB-SubCell"/>
</dbReference>
<evidence type="ECO:0000256" key="1">
    <source>
        <dbReference type="ARBA" id="ARBA00004123"/>
    </source>
</evidence>
<feature type="compositionally biased region" description="Basic and acidic residues" evidence="8">
    <location>
        <begin position="575"/>
        <end position="587"/>
    </location>
</feature>
<dbReference type="InterPro" id="IPR039776">
    <property type="entry name" value="Pds5"/>
</dbReference>